<protein>
    <submittedName>
        <fullName evidence="1">Major tail shaft subunit</fullName>
    </submittedName>
</protein>
<accession>A0A7R6PHS4</accession>
<name>A0A7R6PHS4_9GAMM</name>
<dbReference type="EMBL" id="AP014546">
    <property type="protein sequence ID" value="BBB29376.1"/>
    <property type="molecule type" value="Genomic_DNA"/>
</dbReference>
<dbReference type="AlphaFoldDB" id="A0A7R6PHS4"/>
<gene>
    <name evidence="1" type="ORF">NEJAP_1424</name>
</gene>
<keyword evidence="2" id="KW-1185">Reference proteome</keyword>
<dbReference type="Proteomes" id="UP000595332">
    <property type="component" value="Chromosome"/>
</dbReference>
<evidence type="ECO:0000313" key="2">
    <source>
        <dbReference type="Proteomes" id="UP000595332"/>
    </source>
</evidence>
<sequence>MSVADPSTYAKLPAGTRFLWGPLGTATADLKLLKDANAIGATGKKGGFVEADRLIDTEKKYIADMKDGEDKEFAFLDDPTDDDLTAFLAAADADQTVIVRIEFPNGRFADMNVALNGWSTQELDKGKPMMLVASGKQNAINRGMIV</sequence>
<dbReference type="RefSeq" id="WP_201349993.1">
    <property type="nucleotide sequence ID" value="NZ_AP014546.1"/>
</dbReference>
<reference evidence="1 2" key="1">
    <citation type="journal article" date="2008" name="Int. J. Syst. Evol. Microbiol.">
        <title>Neptunomonas japonica sp. nov., an Osedax japonicus symbiont-like bacterium isolated from sediment adjacent to sperm whale carcasses off Kagoshima, Japan.</title>
        <authorList>
            <person name="Miyazaki M."/>
            <person name="Nogi Y."/>
            <person name="Fujiwara Y."/>
            <person name="Kawato M."/>
            <person name="Kubokawa K."/>
            <person name="Horikoshi K."/>
        </authorList>
    </citation>
    <scope>NUCLEOTIDE SEQUENCE [LARGE SCALE GENOMIC DNA]</scope>
    <source>
        <strain evidence="1 2">JAMM 1380</strain>
    </source>
</reference>
<dbReference type="KEGG" id="njp:NEJAP_1424"/>
<dbReference type="Pfam" id="PF16463">
    <property type="entry name" value="Phage_TTP_13"/>
    <property type="match status" value="1"/>
</dbReference>
<evidence type="ECO:0000313" key="1">
    <source>
        <dbReference type="EMBL" id="BBB29376.1"/>
    </source>
</evidence>
<proteinExistence type="predicted"/>
<organism evidence="1 2">
    <name type="scientific">Neptunomonas japonica JAMM 1380</name>
    <dbReference type="NCBI Taxonomy" id="1441457"/>
    <lineage>
        <taxon>Bacteria</taxon>
        <taxon>Pseudomonadati</taxon>
        <taxon>Pseudomonadota</taxon>
        <taxon>Gammaproteobacteria</taxon>
        <taxon>Oceanospirillales</taxon>
        <taxon>Oceanospirillaceae</taxon>
        <taxon>Neptunomonas</taxon>
    </lineage>
</organism>
<dbReference type="InterPro" id="IPR032493">
    <property type="entry name" value="Phage_TTP_13"/>
</dbReference>